<evidence type="ECO:0000256" key="4">
    <source>
        <dbReference type="PROSITE-ProRule" id="PRU01240"/>
    </source>
</evidence>
<dbReference type="Gene3D" id="2.60.120.260">
    <property type="entry name" value="Galactose-binding domain-like"/>
    <property type="match status" value="1"/>
</dbReference>
<dbReference type="InterPro" id="IPR002884">
    <property type="entry name" value="P_dom"/>
</dbReference>
<comment type="caution">
    <text evidence="8">The sequence shown here is derived from an EMBL/GenBank/DDBJ whole genome shotgun (WGS) entry which is preliminary data.</text>
</comment>
<dbReference type="Pfam" id="PF00082">
    <property type="entry name" value="Peptidase_S8"/>
    <property type="match status" value="1"/>
</dbReference>
<evidence type="ECO:0000259" key="7">
    <source>
        <dbReference type="PROSITE" id="PS51829"/>
    </source>
</evidence>
<feature type="region of interest" description="Disordered" evidence="5">
    <location>
        <begin position="515"/>
        <end position="563"/>
    </location>
</feature>
<reference evidence="8" key="1">
    <citation type="submission" date="2022-08" db="EMBL/GenBank/DDBJ databases">
        <title>Novel sulphate-reducing endosymbionts in the free-living metamonad Anaeramoeba.</title>
        <authorList>
            <person name="Jerlstrom-Hultqvist J."/>
            <person name="Cepicka I."/>
            <person name="Gallot-Lavallee L."/>
            <person name="Salas-Leiva D."/>
            <person name="Curtis B.A."/>
            <person name="Zahonova K."/>
            <person name="Pipaliya S."/>
            <person name="Dacks J."/>
            <person name="Roger A.J."/>
        </authorList>
    </citation>
    <scope>NUCLEOTIDE SEQUENCE</scope>
    <source>
        <strain evidence="8">Busselton2</strain>
    </source>
</reference>
<comment type="similarity">
    <text evidence="4">Belongs to the peptidase S8 family.</text>
</comment>
<feature type="chain" id="PRO_5043854785" evidence="6">
    <location>
        <begin position="25"/>
        <end position="588"/>
    </location>
</feature>
<dbReference type="GO" id="GO:0016485">
    <property type="term" value="P:protein processing"/>
    <property type="evidence" value="ECO:0007669"/>
    <property type="project" value="TreeGrafter"/>
</dbReference>
<feature type="domain" description="P/Homo B" evidence="7">
    <location>
        <begin position="377"/>
        <end position="503"/>
    </location>
</feature>
<dbReference type="InterPro" id="IPR036852">
    <property type="entry name" value="Peptidase_S8/S53_dom_sf"/>
</dbReference>
<dbReference type="GO" id="GO:0005737">
    <property type="term" value="C:cytoplasm"/>
    <property type="evidence" value="ECO:0007669"/>
    <property type="project" value="UniProtKB-ARBA"/>
</dbReference>
<proteinExistence type="inferred from homology"/>
<dbReference type="Proteomes" id="UP001146793">
    <property type="component" value="Unassembled WGS sequence"/>
</dbReference>
<keyword evidence="6" id="KW-0732">Signal</keyword>
<dbReference type="SUPFAM" id="SSF52743">
    <property type="entry name" value="Subtilisin-like"/>
    <property type="match status" value="1"/>
</dbReference>
<name>A0AAV7ZH05_9EUKA</name>
<evidence type="ECO:0000256" key="6">
    <source>
        <dbReference type="SAM" id="SignalP"/>
    </source>
</evidence>
<keyword evidence="3" id="KW-0720">Serine protease</keyword>
<keyword evidence="1" id="KW-0645">Protease</keyword>
<dbReference type="PRINTS" id="PR00723">
    <property type="entry name" value="SUBTILISIN"/>
</dbReference>
<gene>
    <name evidence="8" type="ORF">M0812_15309</name>
</gene>
<comment type="caution">
    <text evidence="4">Lacks conserved residue(s) required for the propagation of feature annotation.</text>
</comment>
<evidence type="ECO:0000256" key="2">
    <source>
        <dbReference type="ARBA" id="ARBA00022801"/>
    </source>
</evidence>
<accession>A0AAV7ZH05</accession>
<dbReference type="SUPFAM" id="SSF49785">
    <property type="entry name" value="Galactose-binding domain-like"/>
    <property type="match status" value="1"/>
</dbReference>
<organism evidence="8 9">
    <name type="scientific">Anaeramoeba flamelloides</name>
    <dbReference type="NCBI Taxonomy" id="1746091"/>
    <lineage>
        <taxon>Eukaryota</taxon>
        <taxon>Metamonada</taxon>
        <taxon>Anaeramoebidae</taxon>
        <taxon>Anaeramoeba</taxon>
    </lineage>
</organism>
<evidence type="ECO:0000256" key="1">
    <source>
        <dbReference type="ARBA" id="ARBA00022670"/>
    </source>
</evidence>
<dbReference type="PROSITE" id="PS51829">
    <property type="entry name" value="P_HOMO_B"/>
    <property type="match status" value="1"/>
</dbReference>
<dbReference type="PANTHER" id="PTHR42884:SF14">
    <property type="entry name" value="NEUROENDOCRINE CONVERTASE 1"/>
    <property type="match status" value="1"/>
</dbReference>
<protein>
    <submittedName>
        <fullName evidence="8">Neuroendocrine convertase</fullName>
    </submittedName>
</protein>
<dbReference type="PANTHER" id="PTHR42884">
    <property type="entry name" value="PROPROTEIN CONVERTASE SUBTILISIN/KEXIN-RELATED"/>
    <property type="match status" value="1"/>
</dbReference>
<dbReference type="GO" id="GO:0016020">
    <property type="term" value="C:membrane"/>
    <property type="evidence" value="ECO:0007669"/>
    <property type="project" value="TreeGrafter"/>
</dbReference>
<dbReference type="AlphaFoldDB" id="A0AAV7ZH05"/>
<dbReference type="GO" id="GO:0004252">
    <property type="term" value="F:serine-type endopeptidase activity"/>
    <property type="evidence" value="ECO:0007669"/>
    <property type="project" value="InterPro"/>
</dbReference>
<dbReference type="EMBL" id="JANTQA010000032">
    <property type="protein sequence ID" value="KAJ3439285.1"/>
    <property type="molecule type" value="Genomic_DNA"/>
</dbReference>
<dbReference type="Pfam" id="PF01483">
    <property type="entry name" value="P_proprotein"/>
    <property type="match status" value="1"/>
</dbReference>
<dbReference type="GO" id="GO:0012505">
    <property type="term" value="C:endomembrane system"/>
    <property type="evidence" value="ECO:0007669"/>
    <property type="project" value="UniProtKB-ARBA"/>
</dbReference>
<evidence type="ECO:0000313" key="8">
    <source>
        <dbReference type="EMBL" id="KAJ3439285.1"/>
    </source>
</evidence>
<feature type="compositionally biased region" description="Pro residues" evidence="5">
    <location>
        <begin position="521"/>
        <end position="536"/>
    </location>
</feature>
<evidence type="ECO:0000256" key="5">
    <source>
        <dbReference type="SAM" id="MobiDB-lite"/>
    </source>
</evidence>
<feature type="signal peptide" evidence="6">
    <location>
        <begin position="1"/>
        <end position="24"/>
    </location>
</feature>
<feature type="compositionally biased region" description="Low complexity" evidence="5">
    <location>
        <begin position="537"/>
        <end position="562"/>
    </location>
</feature>
<dbReference type="InterPro" id="IPR008979">
    <property type="entry name" value="Galactose-bd-like_sf"/>
</dbReference>
<dbReference type="InterPro" id="IPR000209">
    <property type="entry name" value="Peptidase_S8/S53_dom"/>
</dbReference>
<keyword evidence="2" id="KW-0378">Hydrolase</keyword>
<evidence type="ECO:0000256" key="3">
    <source>
        <dbReference type="ARBA" id="ARBA00022825"/>
    </source>
</evidence>
<dbReference type="Gene3D" id="3.40.50.200">
    <property type="entry name" value="Peptidase S8/S53 domain"/>
    <property type="match status" value="1"/>
</dbReference>
<dbReference type="InterPro" id="IPR015500">
    <property type="entry name" value="Peptidase_S8_subtilisin-rel"/>
</dbReference>
<evidence type="ECO:0000313" key="9">
    <source>
        <dbReference type="Proteomes" id="UP001146793"/>
    </source>
</evidence>
<sequence length="588" mass="65810">MMKKSLLSLLLIIFLIQLSNFIKCEEEYFNDLCFTKSININNTGIEYGEVGLDHRILPVWDQVYNPGEGVSISIVSDGIYFNHTEIKANVNFNLSHNYLPGQNSSDLWPNTGSEPLGSHIAGILAMTANNSECSAGIAYNTTIISRSIYNNTYLAEDEVIAQALYDTGRYNETQIDIVVFEFDLGNCIDILTCHFLPDKPLLHEAIKAGTEVGRDGRGIFYISPLQEEVLGNTNKYPTNKWREVCIVAPITHQGRQMDHNEEGSNIMFSGVVLYGDTKGLPTIQLDVDSQFMCAYGGSSNAAAANVAGVAALVLQANPNLTWRDLRHILITTAYQNFNESSSWILNGDNRWYSHKFGFGVPDAEAAFEMATDDYPLLANETIYEKEDFLEDKYRQINSTGYTRELNMTDHNITVFFVEVWVNITHVYRGDLKITLYSPYLTPSYFAYPSYDYYDDLINYTFSSWAHYGESCNGAWRLTISDEEEYDFGEWMNWGIRIYGIDTKYDIPPPPSPPAYVSTIPDPSPSPPEPSPSPSPSSSPSASISISSSPSPESSESTTTTSSHSFTVWGMQSKGWFITISLILLAIFI</sequence>
<dbReference type="PROSITE" id="PS51892">
    <property type="entry name" value="SUBTILASE"/>
    <property type="match status" value="1"/>
</dbReference>